<evidence type="ECO:0000256" key="1">
    <source>
        <dbReference type="ARBA" id="ARBA00023002"/>
    </source>
</evidence>
<keyword evidence="3" id="KW-1185">Reference proteome</keyword>
<dbReference type="EMBL" id="JAHOPB010000001">
    <property type="protein sequence ID" value="MBU8872279.1"/>
    <property type="molecule type" value="Genomic_DNA"/>
</dbReference>
<dbReference type="RefSeq" id="WP_216956063.1">
    <property type="nucleotide sequence ID" value="NZ_JAHOPB010000001.1"/>
</dbReference>
<dbReference type="PANTHER" id="PTHR42760">
    <property type="entry name" value="SHORT-CHAIN DEHYDROGENASES/REDUCTASES FAMILY MEMBER"/>
    <property type="match status" value="1"/>
</dbReference>
<dbReference type="InterPro" id="IPR002347">
    <property type="entry name" value="SDR_fam"/>
</dbReference>
<dbReference type="EC" id="1.1.1.47" evidence="2"/>
<keyword evidence="1 2" id="KW-0560">Oxidoreductase</keyword>
<protein>
    <submittedName>
        <fullName evidence="2">Glucose 1-dehydrogenase</fullName>
        <ecNumber evidence="2">1.1.1.47</ecNumber>
    </submittedName>
</protein>
<dbReference type="NCBIfam" id="NF005559">
    <property type="entry name" value="PRK07231.1"/>
    <property type="match status" value="1"/>
</dbReference>
<evidence type="ECO:0000313" key="3">
    <source>
        <dbReference type="Proteomes" id="UP000727907"/>
    </source>
</evidence>
<organism evidence="2 3">
    <name type="scientific">Reyranella humidisoli</name>
    <dbReference type="NCBI Taxonomy" id="2849149"/>
    <lineage>
        <taxon>Bacteria</taxon>
        <taxon>Pseudomonadati</taxon>
        <taxon>Pseudomonadota</taxon>
        <taxon>Alphaproteobacteria</taxon>
        <taxon>Hyphomicrobiales</taxon>
        <taxon>Reyranellaceae</taxon>
        <taxon>Reyranella</taxon>
    </lineage>
</organism>
<gene>
    <name evidence="2" type="ORF">KQ910_00815</name>
</gene>
<accession>A0ABS6ICE7</accession>
<comment type="caution">
    <text evidence="2">The sequence shown here is derived from an EMBL/GenBank/DDBJ whole genome shotgun (WGS) entry which is preliminary data.</text>
</comment>
<proteinExistence type="predicted"/>
<reference evidence="2 3" key="1">
    <citation type="submission" date="2021-06" db="EMBL/GenBank/DDBJ databases">
        <authorList>
            <person name="Lee D.H."/>
        </authorList>
    </citation>
    <scope>NUCLEOTIDE SEQUENCE [LARGE SCALE GENOMIC DNA]</scope>
    <source>
        <strain evidence="2 3">MMS21-HV4-11</strain>
    </source>
</reference>
<dbReference type="GO" id="GO:0047936">
    <property type="term" value="F:glucose 1-dehydrogenase [NAD(P)+] activity"/>
    <property type="evidence" value="ECO:0007669"/>
    <property type="project" value="UniProtKB-EC"/>
</dbReference>
<evidence type="ECO:0000313" key="2">
    <source>
        <dbReference type="EMBL" id="MBU8872279.1"/>
    </source>
</evidence>
<name>A0ABS6ICE7_9HYPH</name>
<dbReference type="Proteomes" id="UP000727907">
    <property type="component" value="Unassembled WGS sequence"/>
</dbReference>
<dbReference type="Pfam" id="PF13561">
    <property type="entry name" value="adh_short_C2"/>
    <property type="match status" value="1"/>
</dbReference>
<dbReference type="PANTHER" id="PTHR42760:SF133">
    <property type="entry name" value="3-OXOACYL-[ACYL-CARRIER-PROTEIN] REDUCTASE"/>
    <property type="match status" value="1"/>
</dbReference>
<sequence>MNRLDGKVAFLSGAARGIGGEAAKLMASVGAKVAIGDVLEERGRQTVKEIEAAGGQAMFVPLDVTQEASWTAAIDATVKKFGGLDILVNNAGIFVGKGVEDASMDEWHKLVAVNLTGVVLGTRIALPHLKTSGAKSAHGSAIVNLASVAGLVGSQLDPLYSLTKGGVTLFTKSTALEFGRKGYRIRVNSVHPGVIDTDMGQQTFAMRARALGTNDTEATRKTSLTMHPIGRLGVAEDIAKGIVFLASDDAGFMTGSGLVVDGGYTAQ</sequence>